<keyword evidence="1" id="KW-1133">Transmembrane helix</keyword>
<name>A0A7V9ZA75_9BACL</name>
<reference evidence="2 3" key="1">
    <citation type="submission" date="2020-07" db="EMBL/GenBank/DDBJ databases">
        <title>Genomic Encyclopedia of Type Strains, Phase IV (KMG-IV): sequencing the most valuable type-strain genomes for metagenomic binning, comparative biology and taxonomic classification.</title>
        <authorList>
            <person name="Goeker M."/>
        </authorList>
    </citation>
    <scope>NUCLEOTIDE SEQUENCE [LARGE SCALE GENOMIC DNA]</scope>
    <source>
        <strain evidence="2 3">DSM 15730</strain>
    </source>
</reference>
<evidence type="ECO:0000313" key="2">
    <source>
        <dbReference type="EMBL" id="MBA2876825.1"/>
    </source>
</evidence>
<evidence type="ECO:0000313" key="3">
    <source>
        <dbReference type="Proteomes" id="UP000523087"/>
    </source>
</evidence>
<comment type="caution">
    <text evidence="2">The sequence shown here is derived from an EMBL/GenBank/DDBJ whole genome shotgun (WGS) entry which is preliminary data.</text>
</comment>
<dbReference type="Proteomes" id="UP000523087">
    <property type="component" value="Unassembled WGS sequence"/>
</dbReference>
<accession>A0A7V9ZA75</accession>
<dbReference type="EMBL" id="JACDUT010000018">
    <property type="protein sequence ID" value="MBA2876825.1"/>
    <property type="molecule type" value="Genomic_DNA"/>
</dbReference>
<feature type="transmembrane region" description="Helical" evidence="1">
    <location>
        <begin position="29"/>
        <end position="47"/>
    </location>
</feature>
<evidence type="ECO:0000256" key="1">
    <source>
        <dbReference type="SAM" id="Phobius"/>
    </source>
</evidence>
<protein>
    <submittedName>
        <fullName evidence="2">Uncharacterized protein</fullName>
    </submittedName>
</protein>
<gene>
    <name evidence="2" type="ORF">HNR31_003647</name>
</gene>
<keyword evidence="1" id="KW-0472">Membrane</keyword>
<dbReference type="AlphaFoldDB" id="A0A7V9ZA75"/>
<organism evidence="2 3">
    <name type="scientific">Thermaerobacillus caldiproteolyticus</name>
    <dbReference type="NCBI Taxonomy" id="247480"/>
    <lineage>
        <taxon>Bacteria</taxon>
        <taxon>Bacillati</taxon>
        <taxon>Bacillota</taxon>
        <taxon>Bacilli</taxon>
        <taxon>Bacillales</taxon>
        <taxon>Anoxybacillaceae</taxon>
        <taxon>Thermaerobacillus</taxon>
    </lineage>
</organism>
<keyword evidence="3" id="KW-1185">Reference proteome</keyword>
<sequence length="77" mass="8234">MAILQMASYTGLLLGIVISGILSKFYGSISVTAISGSLLVIISIITVKTKGFKELLTIDKKVSRKKRNSVSVSGMEQ</sequence>
<proteinExistence type="predicted"/>
<keyword evidence="1" id="KW-0812">Transmembrane</keyword>